<dbReference type="Gene3D" id="2.60.40.1120">
    <property type="entry name" value="Carboxypeptidase-like, regulatory domain"/>
    <property type="match status" value="1"/>
</dbReference>
<dbReference type="OrthoDB" id="1443962at2"/>
<sequence>MNKAVSIILFFFTVVTFSQNTGTIMGTVSDIELENESLLFAAVQIKDTPSVAQTNFHGNYEFENITPGDYILVFSFLGYETKEIAVTVKDNEITKINGALKSRTIAIDLLSDESIVTTEKPKSTISRRSSSLK</sequence>
<dbReference type="Proteomes" id="UP000008634">
    <property type="component" value="Chromosome"/>
</dbReference>
<dbReference type="HOGENOM" id="CLU_159407_0_0_10"/>
<dbReference type="Pfam" id="PF13715">
    <property type="entry name" value="CarbopepD_reg_2"/>
    <property type="match status" value="1"/>
</dbReference>
<organism evidence="1 2">
    <name type="scientific">Cellulophaga algicola (strain DSM 14237 / IC166 / ACAM 630)</name>
    <dbReference type="NCBI Taxonomy" id="688270"/>
    <lineage>
        <taxon>Bacteria</taxon>
        <taxon>Pseudomonadati</taxon>
        <taxon>Bacteroidota</taxon>
        <taxon>Flavobacteriia</taxon>
        <taxon>Flavobacteriales</taxon>
        <taxon>Flavobacteriaceae</taxon>
        <taxon>Cellulophaga</taxon>
    </lineage>
</organism>
<keyword evidence="1" id="KW-0675">Receptor</keyword>
<dbReference type="EMBL" id="CP002453">
    <property type="protein sequence ID" value="ADV49057.1"/>
    <property type="molecule type" value="Genomic_DNA"/>
</dbReference>
<dbReference type="GO" id="GO:0030246">
    <property type="term" value="F:carbohydrate binding"/>
    <property type="evidence" value="ECO:0007669"/>
    <property type="project" value="InterPro"/>
</dbReference>
<proteinExistence type="predicted"/>
<dbReference type="STRING" id="688270.Celal_1756"/>
<name>E6XCR8_CELAD</name>
<dbReference type="InterPro" id="IPR013784">
    <property type="entry name" value="Carb-bd-like_fold"/>
</dbReference>
<dbReference type="SUPFAM" id="SSF49452">
    <property type="entry name" value="Starch-binding domain-like"/>
    <property type="match status" value="1"/>
</dbReference>
<dbReference type="RefSeq" id="WP_013550535.1">
    <property type="nucleotide sequence ID" value="NC_014934.1"/>
</dbReference>
<reference evidence="1 2" key="1">
    <citation type="journal article" date="2010" name="Stand. Genomic Sci.">
        <title>Complete genome sequence of Cellulophaga algicola type strain (IC166).</title>
        <authorList>
            <person name="Abt B."/>
            <person name="Lu M."/>
            <person name="Misra M."/>
            <person name="Han C."/>
            <person name="Nolan M."/>
            <person name="Lucas S."/>
            <person name="Hammon N."/>
            <person name="Deshpande S."/>
            <person name="Cheng J.F."/>
            <person name="Tapia R."/>
            <person name="Goodwin L."/>
            <person name="Pitluck S."/>
            <person name="Liolios K."/>
            <person name="Pagani I."/>
            <person name="Ivanova N."/>
            <person name="Mavromatis K."/>
            <person name="Ovchinikova G."/>
            <person name="Pati A."/>
            <person name="Chen A."/>
            <person name="Palaniappan K."/>
            <person name="Land M."/>
            <person name="Hauser L."/>
            <person name="Chang Y.J."/>
            <person name="Jeffries C.D."/>
            <person name="Detter J.C."/>
            <person name="Brambilla E."/>
            <person name="Rohde M."/>
            <person name="Tindall B.J."/>
            <person name="Goker M."/>
            <person name="Woyke T."/>
            <person name="Bristow J."/>
            <person name="Eisen J.A."/>
            <person name="Markowitz V."/>
            <person name="Hugenholtz P."/>
            <person name="Kyrpides N.C."/>
            <person name="Klenk H.P."/>
            <person name="Lapidus A."/>
        </authorList>
    </citation>
    <scope>NUCLEOTIDE SEQUENCE [LARGE SCALE GENOMIC DNA]</scope>
    <source>
        <strain evidence="2">DSM 14237 / IC166 / ACAM 630</strain>
    </source>
</reference>
<accession>E6XCR8</accession>
<evidence type="ECO:0000313" key="1">
    <source>
        <dbReference type="EMBL" id="ADV49057.1"/>
    </source>
</evidence>
<dbReference type="KEGG" id="cao:Celal_1756"/>
<gene>
    <name evidence="1" type="ordered locus">Celal_1756</name>
</gene>
<keyword evidence="2" id="KW-1185">Reference proteome</keyword>
<evidence type="ECO:0000313" key="2">
    <source>
        <dbReference type="Proteomes" id="UP000008634"/>
    </source>
</evidence>
<protein>
    <submittedName>
        <fullName evidence="1">TonB-dependent receptor</fullName>
    </submittedName>
</protein>
<dbReference type="AlphaFoldDB" id="E6XCR8"/>
<dbReference type="eggNOG" id="COG1629">
    <property type="taxonomic scope" value="Bacteria"/>
</dbReference>